<dbReference type="VEuPathDB" id="FungiDB:FUN_009717"/>
<protein>
    <submittedName>
        <fullName evidence="1">Uncharacterized protein</fullName>
    </submittedName>
</protein>
<dbReference type="EMBL" id="LLXL01000899">
    <property type="protein sequence ID" value="PKK67942.1"/>
    <property type="molecule type" value="Genomic_DNA"/>
</dbReference>
<dbReference type="InterPro" id="IPR036537">
    <property type="entry name" value="Adaptor_Cbl_N_dom_sf"/>
</dbReference>
<dbReference type="Gene3D" id="1.20.930.20">
    <property type="entry name" value="Adaptor protein Cbl, N-terminal domain"/>
    <property type="match status" value="1"/>
</dbReference>
<dbReference type="GO" id="GO:0007166">
    <property type="term" value="P:cell surface receptor signaling pathway"/>
    <property type="evidence" value="ECO:0007669"/>
    <property type="project" value="InterPro"/>
</dbReference>
<evidence type="ECO:0000313" key="2">
    <source>
        <dbReference type="Proteomes" id="UP000233469"/>
    </source>
</evidence>
<sequence length="306" mass="35845">MKLRFPSDVQGALHFIIAPTISMTKENYEQLIRNLDWQICNLKASAEMNELISLDDDLDGVEDFRMKELYWLMEIWYMQTTYAMDRLHANDIHTWIALDKPSFDDLIQHESRAYIVFSALSCMNARTPASHVTELTYLGDILGELEDAFGWKSTELYEMGDVESKKNKKDDFAENLNYNVPFAKFLPLINDIVNSYNEIIELVEAAEYNKRTCKILQKRVRVVESAIQDLRGEREDRKDFFNKISQMKSLIKYIKAKSIEKTKKKLCKELDDCVNVLSFSIEIKITDEFEQLKADQDDLFKVRLKK</sequence>
<reference evidence="1 2" key="2">
    <citation type="submission" date="2017-10" db="EMBL/GenBank/DDBJ databases">
        <title>Extensive intraspecific genome diversity in a model arbuscular mycorrhizal fungus.</title>
        <authorList>
            <person name="Chen E.C.H."/>
            <person name="Morin E."/>
            <person name="Baudet D."/>
            <person name="Noel J."/>
            <person name="Ndikumana S."/>
            <person name="Charron P."/>
            <person name="St-Onge C."/>
            <person name="Giorgi J."/>
            <person name="Grigoriev I.V."/>
            <person name="Roux C."/>
            <person name="Martin F.M."/>
            <person name="Corradi N."/>
        </authorList>
    </citation>
    <scope>NUCLEOTIDE SEQUENCE [LARGE SCALE GENOMIC DNA]</scope>
    <source>
        <strain evidence="1 2">C2</strain>
    </source>
</reference>
<comment type="caution">
    <text evidence="1">The sequence shown here is derived from an EMBL/GenBank/DDBJ whole genome shotgun (WGS) entry which is preliminary data.</text>
</comment>
<dbReference type="InterPro" id="IPR059179">
    <property type="entry name" value="MLKL-like_MCAfunc"/>
</dbReference>
<dbReference type="CDD" id="cd21037">
    <property type="entry name" value="MLKL_NTD"/>
    <property type="match status" value="1"/>
</dbReference>
<dbReference type="AlphaFoldDB" id="A0A2N1N233"/>
<reference evidence="1 2" key="1">
    <citation type="submission" date="2016-04" db="EMBL/GenBank/DDBJ databases">
        <title>Genome analyses suggest a sexual origin of heterokaryosis in a supposedly ancient asexual fungus.</title>
        <authorList>
            <person name="Ropars J."/>
            <person name="Sedzielewska K."/>
            <person name="Noel J."/>
            <person name="Charron P."/>
            <person name="Farinelli L."/>
            <person name="Marton T."/>
            <person name="Kruger M."/>
            <person name="Pelin A."/>
            <person name="Brachmann A."/>
            <person name="Corradi N."/>
        </authorList>
    </citation>
    <scope>NUCLEOTIDE SEQUENCE [LARGE SCALE GENOMIC DNA]</scope>
    <source>
        <strain evidence="1 2">C2</strain>
    </source>
</reference>
<dbReference type="VEuPathDB" id="FungiDB:RhiirFUN_021537"/>
<proteinExistence type="predicted"/>
<dbReference type="Proteomes" id="UP000233469">
    <property type="component" value="Unassembled WGS sequence"/>
</dbReference>
<gene>
    <name evidence="1" type="ORF">RhiirC2_751026</name>
</gene>
<evidence type="ECO:0000313" key="1">
    <source>
        <dbReference type="EMBL" id="PKK67942.1"/>
    </source>
</evidence>
<organism evidence="1 2">
    <name type="scientific">Rhizophagus irregularis</name>
    <dbReference type="NCBI Taxonomy" id="588596"/>
    <lineage>
        <taxon>Eukaryota</taxon>
        <taxon>Fungi</taxon>
        <taxon>Fungi incertae sedis</taxon>
        <taxon>Mucoromycota</taxon>
        <taxon>Glomeromycotina</taxon>
        <taxon>Glomeromycetes</taxon>
        <taxon>Glomerales</taxon>
        <taxon>Glomeraceae</taxon>
        <taxon>Rhizophagus</taxon>
    </lineage>
</organism>
<dbReference type="VEuPathDB" id="FungiDB:RhiirA1_473797"/>
<accession>A0A2N1N233</accession>
<name>A0A2N1N233_9GLOM</name>